<evidence type="ECO:0000256" key="2">
    <source>
        <dbReference type="ARBA" id="ARBA00022690"/>
    </source>
</evidence>
<dbReference type="EMBL" id="CM000768">
    <property type="protein sequence ID" value="EES18874.1"/>
    <property type="molecule type" value="Genomic_DNA"/>
</dbReference>
<dbReference type="Proteomes" id="UP000000768">
    <property type="component" value="Chromosome 9"/>
</dbReference>
<keyword evidence="2" id="KW-0646">Protease inhibitor</keyword>
<dbReference type="OMA" id="LNAHIEI"/>
<evidence type="ECO:0000256" key="3">
    <source>
        <dbReference type="ARBA" id="ARBA00022900"/>
    </source>
</evidence>
<evidence type="ECO:0000256" key="1">
    <source>
        <dbReference type="ARBA" id="ARBA00008210"/>
    </source>
</evidence>
<evidence type="ECO:0000313" key="5">
    <source>
        <dbReference type="Proteomes" id="UP000000768"/>
    </source>
</evidence>
<dbReference type="PANTHER" id="PTHR33091:SF37">
    <property type="entry name" value="SUBTILISIN-CHYMOTRYPSIN INHIBITOR CI-1B"/>
    <property type="match status" value="1"/>
</dbReference>
<reference evidence="4 5" key="1">
    <citation type="journal article" date="2009" name="Nature">
        <title>The Sorghum bicolor genome and the diversification of grasses.</title>
        <authorList>
            <person name="Paterson A.H."/>
            <person name="Bowers J.E."/>
            <person name="Bruggmann R."/>
            <person name="Dubchak I."/>
            <person name="Grimwood J."/>
            <person name="Gundlach H."/>
            <person name="Haberer G."/>
            <person name="Hellsten U."/>
            <person name="Mitros T."/>
            <person name="Poliakov A."/>
            <person name="Schmutz J."/>
            <person name="Spannagl M."/>
            <person name="Tang H."/>
            <person name="Wang X."/>
            <person name="Wicker T."/>
            <person name="Bharti A.K."/>
            <person name="Chapman J."/>
            <person name="Feltus F.A."/>
            <person name="Gowik U."/>
            <person name="Grigoriev I.V."/>
            <person name="Lyons E."/>
            <person name="Maher C.A."/>
            <person name="Martis M."/>
            <person name="Narechania A."/>
            <person name="Otillar R.P."/>
            <person name="Penning B.W."/>
            <person name="Salamov A.A."/>
            <person name="Wang Y."/>
            <person name="Zhang L."/>
            <person name="Carpita N.C."/>
            <person name="Freeling M."/>
            <person name="Gingle A.R."/>
            <person name="Hash C.T."/>
            <person name="Keller B."/>
            <person name="Klein P."/>
            <person name="Kresovich S."/>
            <person name="McCann M.C."/>
            <person name="Ming R."/>
            <person name="Peterson D.G."/>
            <person name="Mehboob-ur-Rahman"/>
            <person name="Ware D."/>
            <person name="Westhoff P."/>
            <person name="Mayer K.F."/>
            <person name="Messing J."/>
            <person name="Rokhsar D.S."/>
        </authorList>
    </citation>
    <scope>NUCLEOTIDE SEQUENCE [LARGE SCALE GENOMIC DNA]</scope>
    <source>
        <strain evidence="5">cv. BTx623</strain>
    </source>
</reference>
<comment type="similarity">
    <text evidence="1">Belongs to the protease inhibitor I13 (potato type I serine protease inhibitor) family.</text>
</comment>
<accession>C5YYF6</accession>
<organism evidence="4 5">
    <name type="scientific">Sorghum bicolor</name>
    <name type="common">Sorghum</name>
    <name type="synonym">Sorghum vulgare</name>
    <dbReference type="NCBI Taxonomy" id="4558"/>
    <lineage>
        <taxon>Eukaryota</taxon>
        <taxon>Viridiplantae</taxon>
        <taxon>Streptophyta</taxon>
        <taxon>Embryophyta</taxon>
        <taxon>Tracheophyta</taxon>
        <taxon>Spermatophyta</taxon>
        <taxon>Magnoliopsida</taxon>
        <taxon>Liliopsida</taxon>
        <taxon>Poales</taxon>
        <taxon>Poaceae</taxon>
        <taxon>PACMAD clade</taxon>
        <taxon>Panicoideae</taxon>
        <taxon>Andropogonodae</taxon>
        <taxon>Andropogoneae</taxon>
        <taxon>Sorghinae</taxon>
        <taxon>Sorghum</taxon>
    </lineage>
</organism>
<keyword evidence="5" id="KW-1185">Reference proteome</keyword>
<dbReference type="PRINTS" id="PR00292">
    <property type="entry name" value="POTATOINHBTR"/>
</dbReference>
<dbReference type="Gramene" id="EES18874">
    <property type="protein sequence ID" value="EES18874"/>
    <property type="gene ID" value="SORBI_3009G010000"/>
</dbReference>
<dbReference type="GO" id="GO:0004867">
    <property type="term" value="F:serine-type endopeptidase inhibitor activity"/>
    <property type="evidence" value="ECO:0007669"/>
    <property type="project" value="UniProtKB-KW"/>
</dbReference>
<dbReference type="HOGENOM" id="CLU_158942_0_0_1"/>
<dbReference type="InterPro" id="IPR000864">
    <property type="entry name" value="Prot_inh_pot1"/>
</dbReference>
<dbReference type="InParanoid" id="C5YYF6"/>
<dbReference type="SUPFAM" id="SSF54654">
    <property type="entry name" value="CI-2 family of serine protease inhibitors"/>
    <property type="match status" value="1"/>
</dbReference>
<proteinExistence type="inferred from homology"/>
<dbReference type="AlphaFoldDB" id="C5YYF6"/>
<reference evidence="5" key="2">
    <citation type="journal article" date="2018" name="Plant J.">
        <title>The Sorghum bicolor reference genome: improved assembly, gene annotations, a transcriptome atlas, and signatures of genome organization.</title>
        <authorList>
            <person name="McCormick R.F."/>
            <person name="Truong S.K."/>
            <person name="Sreedasyam A."/>
            <person name="Jenkins J."/>
            <person name="Shu S."/>
            <person name="Sims D."/>
            <person name="Kennedy M."/>
            <person name="Amirebrahimi M."/>
            <person name="Weers B.D."/>
            <person name="McKinley B."/>
            <person name="Mattison A."/>
            <person name="Morishige D.T."/>
            <person name="Grimwood J."/>
            <person name="Schmutz J."/>
            <person name="Mullet J.E."/>
        </authorList>
    </citation>
    <scope>NUCLEOTIDE SEQUENCE [LARGE SCALE GENOMIC DNA]</scope>
    <source>
        <strain evidence="5">cv. BTx623</strain>
    </source>
</reference>
<evidence type="ECO:0000313" key="4">
    <source>
        <dbReference type="EMBL" id="EES18874.1"/>
    </source>
</evidence>
<gene>
    <name evidence="4" type="ORF">SORBI_3009G010000</name>
</gene>
<keyword evidence="3" id="KW-0722">Serine protease inhibitor</keyword>
<sequence>MSSIVMGATGDKNKTSWPEVVGMSINEATDIILKDMLNAHIEILPIGSIVTQDFRLDRVRIFVDIVAETPIVG</sequence>
<dbReference type="PANTHER" id="PTHR33091">
    <property type="entry name" value="PROTEIN, PUTATIVE, EXPRESSED-RELATED"/>
    <property type="match status" value="1"/>
</dbReference>
<dbReference type="Gene3D" id="3.30.10.10">
    <property type="entry name" value="Trypsin Inhibitor V, subunit A"/>
    <property type="match status" value="1"/>
</dbReference>
<dbReference type="GO" id="GO:0009611">
    <property type="term" value="P:response to wounding"/>
    <property type="evidence" value="ECO:0007669"/>
    <property type="project" value="InterPro"/>
</dbReference>
<dbReference type="STRING" id="4558.C5YYF6"/>
<protein>
    <submittedName>
        <fullName evidence="4">Uncharacterized protein</fullName>
    </submittedName>
</protein>
<dbReference type="eggNOG" id="ENOG502SC2H">
    <property type="taxonomic scope" value="Eukaryota"/>
</dbReference>
<dbReference type="Pfam" id="PF00280">
    <property type="entry name" value="potato_inhibit"/>
    <property type="match status" value="1"/>
</dbReference>
<name>C5YYF6_SORBI</name>
<dbReference type="InterPro" id="IPR036354">
    <property type="entry name" value="Prot_inh_pot1_sf"/>
</dbReference>